<protein>
    <submittedName>
        <fullName evidence="1">Uncharacterized protein</fullName>
    </submittedName>
</protein>
<evidence type="ECO:0000313" key="1">
    <source>
        <dbReference type="EMBL" id="PON64129.1"/>
    </source>
</evidence>
<keyword evidence="2" id="KW-1185">Reference proteome</keyword>
<evidence type="ECO:0000313" key="2">
    <source>
        <dbReference type="Proteomes" id="UP000237105"/>
    </source>
</evidence>
<reference evidence="2" key="1">
    <citation type="submission" date="2016-06" db="EMBL/GenBank/DDBJ databases">
        <title>Parallel loss of symbiosis genes in relatives of nitrogen-fixing non-legume Parasponia.</title>
        <authorList>
            <person name="Van Velzen R."/>
            <person name="Holmer R."/>
            <person name="Bu F."/>
            <person name="Rutten L."/>
            <person name="Van Zeijl A."/>
            <person name="Liu W."/>
            <person name="Santuari L."/>
            <person name="Cao Q."/>
            <person name="Sharma T."/>
            <person name="Shen D."/>
            <person name="Roswanjaya Y."/>
            <person name="Wardhani T."/>
            <person name="Kalhor M.S."/>
            <person name="Jansen J."/>
            <person name="Van den Hoogen J."/>
            <person name="Gungor B."/>
            <person name="Hartog M."/>
            <person name="Hontelez J."/>
            <person name="Verver J."/>
            <person name="Yang W.-C."/>
            <person name="Schijlen E."/>
            <person name="Repin R."/>
            <person name="Schilthuizen M."/>
            <person name="Schranz E."/>
            <person name="Heidstra R."/>
            <person name="Miyata K."/>
            <person name="Fedorova E."/>
            <person name="Kohlen W."/>
            <person name="Bisseling T."/>
            <person name="Smit S."/>
            <person name="Geurts R."/>
        </authorList>
    </citation>
    <scope>NUCLEOTIDE SEQUENCE [LARGE SCALE GENOMIC DNA]</scope>
    <source>
        <strain evidence="2">cv. WU1-14</strain>
    </source>
</reference>
<dbReference type="EMBL" id="JXTB01000098">
    <property type="protein sequence ID" value="PON64129.1"/>
    <property type="molecule type" value="Genomic_DNA"/>
</dbReference>
<gene>
    <name evidence="1" type="ORF">PanWU01x14_126510</name>
</gene>
<dbReference type="Proteomes" id="UP000237105">
    <property type="component" value="Unassembled WGS sequence"/>
</dbReference>
<dbReference type="OrthoDB" id="10452209at2759"/>
<sequence length="122" mass="13385">MVIINRVKRLVGSGIYPLADQLLAEVPVAEKAVEAENEIFLVGGDVAALDGRAEVVHPAEAAALPASHQPGPLRQRPPPPFPFFPYEPRQHLVLLRRPRPPLYPHLATTRRRFATTSGSTDI</sequence>
<dbReference type="AlphaFoldDB" id="A0A2P5CSU5"/>
<organism evidence="1 2">
    <name type="scientific">Parasponia andersonii</name>
    <name type="common">Sponia andersonii</name>
    <dbReference type="NCBI Taxonomy" id="3476"/>
    <lineage>
        <taxon>Eukaryota</taxon>
        <taxon>Viridiplantae</taxon>
        <taxon>Streptophyta</taxon>
        <taxon>Embryophyta</taxon>
        <taxon>Tracheophyta</taxon>
        <taxon>Spermatophyta</taxon>
        <taxon>Magnoliopsida</taxon>
        <taxon>eudicotyledons</taxon>
        <taxon>Gunneridae</taxon>
        <taxon>Pentapetalae</taxon>
        <taxon>rosids</taxon>
        <taxon>fabids</taxon>
        <taxon>Rosales</taxon>
        <taxon>Cannabaceae</taxon>
        <taxon>Parasponia</taxon>
    </lineage>
</organism>
<name>A0A2P5CSU5_PARAD</name>
<comment type="caution">
    <text evidence="1">The sequence shown here is derived from an EMBL/GenBank/DDBJ whole genome shotgun (WGS) entry which is preliminary data.</text>
</comment>
<accession>A0A2P5CSU5</accession>
<proteinExistence type="predicted"/>